<evidence type="ECO:0000256" key="1">
    <source>
        <dbReference type="SAM" id="SignalP"/>
    </source>
</evidence>
<feature type="chain" id="PRO_5011446607" evidence="1">
    <location>
        <begin position="27"/>
        <end position="158"/>
    </location>
</feature>
<dbReference type="RefSeq" id="WP_167357303.1">
    <property type="nucleotide sequence ID" value="NZ_FOJT01000003.1"/>
</dbReference>
<name>A0A1I0XFZ9_9FLAO</name>
<keyword evidence="1" id="KW-0732">Signal</keyword>
<dbReference type="AlphaFoldDB" id="A0A1I0XFZ9"/>
<dbReference type="STRING" id="498292.SAMN05660845_1234"/>
<feature type="signal peptide" evidence="1">
    <location>
        <begin position="1"/>
        <end position="26"/>
    </location>
</feature>
<dbReference type="Proteomes" id="UP000199604">
    <property type="component" value="Unassembled WGS sequence"/>
</dbReference>
<dbReference type="EMBL" id="FOJT01000003">
    <property type="protein sequence ID" value="SFB00009.1"/>
    <property type="molecule type" value="Genomic_DNA"/>
</dbReference>
<evidence type="ECO:0000313" key="2">
    <source>
        <dbReference type="EMBL" id="SFB00009.1"/>
    </source>
</evidence>
<protein>
    <submittedName>
        <fullName evidence="2">Uncharacterized protein</fullName>
    </submittedName>
</protein>
<gene>
    <name evidence="2" type="ORF">SAMN05660845_1234</name>
</gene>
<keyword evidence="3" id="KW-1185">Reference proteome</keyword>
<sequence>MKTKILSFLFGIILFSFLTSFNKQQAAASLLLTNAKTNKSINVCEKNSVQKIEAVLGGAISLNKELPDDKEEPVFTFTYDGLTIEMQNDKIIEVIISNKKWKLNTLSVGITPQQMSPKFERSEFDYLGNPRFKVKDSKANLFTEIDKTNKVKRIRILF</sequence>
<reference evidence="3" key="1">
    <citation type="submission" date="2016-10" db="EMBL/GenBank/DDBJ databases">
        <authorList>
            <person name="Varghese N."/>
            <person name="Submissions S."/>
        </authorList>
    </citation>
    <scope>NUCLEOTIDE SEQUENCE [LARGE SCALE GENOMIC DNA]</scope>
    <source>
        <strain evidence="3">DSM 21789</strain>
    </source>
</reference>
<organism evidence="2 3">
    <name type="scientific">Flavobacterium swingsii</name>
    <dbReference type="NCBI Taxonomy" id="498292"/>
    <lineage>
        <taxon>Bacteria</taxon>
        <taxon>Pseudomonadati</taxon>
        <taxon>Bacteroidota</taxon>
        <taxon>Flavobacteriia</taxon>
        <taxon>Flavobacteriales</taxon>
        <taxon>Flavobacteriaceae</taxon>
        <taxon>Flavobacterium</taxon>
    </lineage>
</organism>
<evidence type="ECO:0000313" key="3">
    <source>
        <dbReference type="Proteomes" id="UP000199604"/>
    </source>
</evidence>
<proteinExistence type="predicted"/>
<accession>A0A1I0XFZ9</accession>